<feature type="compositionally biased region" description="Basic and acidic residues" evidence="4">
    <location>
        <begin position="210"/>
        <end position="224"/>
    </location>
</feature>
<name>A0ABV8LCN9_9NOCA</name>
<dbReference type="Gene3D" id="3.40.50.150">
    <property type="entry name" value="Vaccinia Virus protein VP39"/>
    <property type="match status" value="1"/>
</dbReference>
<evidence type="ECO:0000256" key="2">
    <source>
        <dbReference type="ARBA" id="ARBA00022679"/>
    </source>
</evidence>
<evidence type="ECO:0000256" key="1">
    <source>
        <dbReference type="ARBA" id="ARBA00022603"/>
    </source>
</evidence>
<evidence type="ECO:0000259" key="5">
    <source>
        <dbReference type="Pfam" id="PF13649"/>
    </source>
</evidence>
<feature type="region of interest" description="Disordered" evidence="4">
    <location>
        <begin position="210"/>
        <end position="248"/>
    </location>
</feature>
<proteinExistence type="predicted"/>
<keyword evidence="2 6" id="KW-0808">Transferase</keyword>
<dbReference type="EMBL" id="JBHSBA010000015">
    <property type="protein sequence ID" value="MFC4128256.1"/>
    <property type="molecule type" value="Genomic_DNA"/>
</dbReference>
<dbReference type="Pfam" id="PF13649">
    <property type="entry name" value="Methyltransf_25"/>
    <property type="match status" value="1"/>
</dbReference>
<evidence type="ECO:0000256" key="4">
    <source>
        <dbReference type="SAM" id="MobiDB-lite"/>
    </source>
</evidence>
<dbReference type="InterPro" id="IPR041698">
    <property type="entry name" value="Methyltransf_25"/>
</dbReference>
<sequence>MPETQHTHAFDWDAIYRGDGSDTMAPDELLLAHTVDLTPGTALDLGCGAGGNALELARRGWRVTGVDIAPHALAGARASACARGLDLELVLGDSVDWQPENRYDLILSSYALPFGPTAQAATFMTIAAALAPGGTLVLGEWDAERTSWSAPGELITAADLRAGITAAGLRIERLERVSVPAHRHHGHEPAVGTQAALILLAHAPHDILDPRSDRTSVARADRSGFRRPRPCCGRIGRTSSWSARPAGR</sequence>
<accession>A0ABV8LCN9</accession>
<dbReference type="Proteomes" id="UP001595767">
    <property type="component" value="Unassembled WGS sequence"/>
</dbReference>
<feature type="domain" description="Methyltransferase" evidence="5">
    <location>
        <begin position="43"/>
        <end position="134"/>
    </location>
</feature>
<reference evidence="7" key="1">
    <citation type="journal article" date="2019" name="Int. J. Syst. Evol. Microbiol.">
        <title>The Global Catalogue of Microorganisms (GCM) 10K type strain sequencing project: providing services to taxonomists for standard genome sequencing and annotation.</title>
        <authorList>
            <consortium name="The Broad Institute Genomics Platform"/>
            <consortium name="The Broad Institute Genome Sequencing Center for Infectious Disease"/>
            <person name="Wu L."/>
            <person name="Ma J."/>
        </authorList>
    </citation>
    <scope>NUCLEOTIDE SEQUENCE [LARGE SCALE GENOMIC DNA]</scope>
    <source>
        <strain evidence="7">CGMCC 4.7204</strain>
    </source>
</reference>
<dbReference type="PANTHER" id="PTHR43464:SF19">
    <property type="entry name" value="UBIQUINONE BIOSYNTHESIS O-METHYLTRANSFERASE, MITOCHONDRIAL"/>
    <property type="match status" value="1"/>
</dbReference>
<evidence type="ECO:0000313" key="7">
    <source>
        <dbReference type="Proteomes" id="UP001595767"/>
    </source>
</evidence>
<gene>
    <name evidence="6" type="ORF">ACFOW8_25355</name>
</gene>
<dbReference type="GO" id="GO:0032259">
    <property type="term" value="P:methylation"/>
    <property type="evidence" value="ECO:0007669"/>
    <property type="project" value="UniProtKB-KW"/>
</dbReference>
<comment type="caution">
    <text evidence="6">The sequence shown here is derived from an EMBL/GenBank/DDBJ whole genome shotgun (WGS) entry which is preliminary data.</text>
</comment>
<evidence type="ECO:0000256" key="3">
    <source>
        <dbReference type="ARBA" id="ARBA00022691"/>
    </source>
</evidence>
<protein>
    <submittedName>
        <fullName evidence="6">SAM-dependent methyltransferase</fullName>
        <ecNumber evidence="6">2.1.1.-</ecNumber>
    </submittedName>
</protein>
<dbReference type="GO" id="GO:0008168">
    <property type="term" value="F:methyltransferase activity"/>
    <property type="evidence" value="ECO:0007669"/>
    <property type="project" value="UniProtKB-KW"/>
</dbReference>
<dbReference type="EC" id="2.1.1.-" evidence="6"/>
<organism evidence="6 7">
    <name type="scientific">Nocardia rhizosphaerae</name>
    <dbReference type="NCBI Taxonomy" id="1691571"/>
    <lineage>
        <taxon>Bacteria</taxon>
        <taxon>Bacillati</taxon>
        <taxon>Actinomycetota</taxon>
        <taxon>Actinomycetes</taxon>
        <taxon>Mycobacteriales</taxon>
        <taxon>Nocardiaceae</taxon>
        <taxon>Nocardia</taxon>
    </lineage>
</organism>
<dbReference type="CDD" id="cd02440">
    <property type="entry name" value="AdoMet_MTases"/>
    <property type="match status" value="1"/>
</dbReference>
<keyword evidence="1 6" id="KW-0489">Methyltransferase</keyword>
<keyword evidence="3" id="KW-0949">S-adenosyl-L-methionine</keyword>
<dbReference type="RefSeq" id="WP_378553996.1">
    <property type="nucleotide sequence ID" value="NZ_JBHSBA010000015.1"/>
</dbReference>
<evidence type="ECO:0000313" key="6">
    <source>
        <dbReference type="EMBL" id="MFC4128256.1"/>
    </source>
</evidence>
<dbReference type="PANTHER" id="PTHR43464">
    <property type="entry name" value="METHYLTRANSFERASE"/>
    <property type="match status" value="1"/>
</dbReference>
<dbReference type="SUPFAM" id="SSF53335">
    <property type="entry name" value="S-adenosyl-L-methionine-dependent methyltransferases"/>
    <property type="match status" value="1"/>
</dbReference>
<dbReference type="InterPro" id="IPR029063">
    <property type="entry name" value="SAM-dependent_MTases_sf"/>
</dbReference>
<keyword evidence="7" id="KW-1185">Reference proteome</keyword>